<dbReference type="CDD" id="cd00331">
    <property type="entry name" value="IGPS"/>
    <property type="match status" value="1"/>
</dbReference>
<keyword evidence="4" id="KW-0028">Amino-acid biosynthesis</keyword>
<evidence type="ECO:0000256" key="7">
    <source>
        <dbReference type="ARBA" id="ARBA00023141"/>
    </source>
</evidence>
<dbReference type="EMBL" id="JBHLZF010000001">
    <property type="protein sequence ID" value="MFB9897003.1"/>
    <property type="molecule type" value="Genomic_DNA"/>
</dbReference>
<dbReference type="Proteomes" id="UP001589688">
    <property type="component" value="Unassembled WGS sequence"/>
</dbReference>
<dbReference type="PANTHER" id="PTHR22854">
    <property type="entry name" value="TRYPTOPHAN BIOSYNTHESIS PROTEIN"/>
    <property type="match status" value="1"/>
</dbReference>
<evidence type="ECO:0000313" key="11">
    <source>
        <dbReference type="Proteomes" id="UP001589688"/>
    </source>
</evidence>
<comment type="pathway">
    <text evidence="2">Amino-acid biosynthesis; L-tryptophan biosynthesis; L-tryptophan from chorismate: step 4/5.</text>
</comment>
<accession>A0ABV5ZJY5</accession>
<sequence>MFNVQRPKKVDILEEIVAHKRMEMEQRMQFVPPRRLHALVEEQMAREASAPPSMRCALMDSPTGIIAEFKRKSPAKGWINREARAGAVPLAYQANGAAALSILTDTDYFGGYDEFVQEARQSGVTIPVLYKNFIVCEYQLFQARFCGASAVLLIAACLDLDTCRTLMRTARGLGLEVLLEMHGERDLDHAALEPDMYGVNNRNLGTFVTDVDNSFRLSGRLPQGVCAVSESGIARPETVVGLRRAGFRGFLMGEHFMRQSDPGRALADFTAALNSITPSLNSITPSPNSLTP</sequence>
<organism evidence="10 11">
    <name type="scientific">Hallella seregens ATCC 51272</name>
    <dbReference type="NCBI Taxonomy" id="1336250"/>
    <lineage>
        <taxon>Bacteria</taxon>
        <taxon>Pseudomonadati</taxon>
        <taxon>Bacteroidota</taxon>
        <taxon>Bacteroidia</taxon>
        <taxon>Bacteroidales</taxon>
        <taxon>Prevotellaceae</taxon>
        <taxon>Hallella</taxon>
    </lineage>
</organism>
<feature type="domain" description="Indole-3-glycerol phosphate synthase" evidence="9">
    <location>
        <begin position="13"/>
        <end position="266"/>
    </location>
</feature>
<dbReference type="InterPro" id="IPR013785">
    <property type="entry name" value="Aldolase_TIM"/>
</dbReference>
<keyword evidence="7" id="KW-0057">Aromatic amino acid biosynthesis</keyword>
<evidence type="ECO:0000256" key="8">
    <source>
        <dbReference type="ARBA" id="ARBA00023239"/>
    </source>
</evidence>
<evidence type="ECO:0000256" key="6">
    <source>
        <dbReference type="ARBA" id="ARBA00022822"/>
    </source>
</evidence>
<evidence type="ECO:0000256" key="2">
    <source>
        <dbReference type="ARBA" id="ARBA00004696"/>
    </source>
</evidence>
<dbReference type="PANTHER" id="PTHR22854:SF2">
    <property type="entry name" value="INDOLE-3-GLYCEROL-PHOSPHATE SYNTHASE"/>
    <property type="match status" value="1"/>
</dbReference>
<dbReference type="SUPFAM" id="SSF51366">
    <property type="entry name" value="Ribulose-phoshate binding barrel"/>
    <property type="match status" value="1"/>
</dbReference>
<evidence type="ECO:0000256" key="4">
    <source>
        <dbReference type="ARBA" id="ARBA00022605"/>
    </source>
</evidence>
<dbReference type="EC" id="4.1.1.48" evidence="3"/>
<dbReference type="Pfam" id="PF00218">
    <property type="entry name" value="IGPS"/>
    <property type="match status" value="1"/>
</dbReference>
<keyword evidence="5" id="KW-0210">Decarboxylase</keyword>
<evidence type="ECO:0000256" key="1">
    <source>
        <dbReference type="ARBA" id="ARBA00001633"/>
    </source>
</evidence>
<keyword evidence="6" id="KW-0822">Tryptophan biosynthesis</keyword>
<protein>
    <recommendedName>
        <fullName evidence="3">indole-3-glycerol-phosphate synthase</fullName>
        <ecNumber evidence="3">4.1.1.48</ecNumber>
    </recommendedName>
</protein>
<evidence type="ECO:0000256" key="5">
    <source>
        <dbReference type="ARBA" id="ARBA00022793"/>
    </source>
</evidence>
<comment type="caution">
    <text evidence="10">The sequence shown here is derived from an EMBL/GenBank/DDBJ whole genome shotgun (WGS) entry which is preliminary data.</text>
</comment>
<keyword evidence="8" id="KW-0456">Lyase</keyword>
<name>A0ABV5ZJY5_9BACT</name>
<evidence type="ECO:0000259" key="9">
    <source>
        <dbReference type="Pfam" id="PF00218"/>
    </source>
</evidence>
<evidence type="ECO:0000313" key="10">
    <source>
        <dbReference type="EMBL" id="MFB9897003.1"/>
    </source>
</evidence>
<evidence type="ECO:0000256" key="3">
    <source>
        <dbReference type="ARBA" id="ARBA00012362"/>
    </source>
</evidence>
<proteinExistence type="predicted"/>
<dbReference type="Gene3D" id="3.20.20.70">
    <property type="entry name" value="Aldolase class I"/>
    <property type="match status" value="1"/>
</dbReference>
<gene>
    <name evidence="10" type="ORF">ACFFK8_04035</name>
</gene>
<dbReference type="InterPro" id="IPR011060">
    <property type="entry name" value="RibuloseP-bd_barrel"/>
</dbReference>
<comment type="catalytic activity">
    <reaction evidence="1">
        <text>1-(2-carboxyphenylamino)-1-deoxy-D-ribulose 5-phosphate + H(+) = (1S,2R)-1-C-(indol-3-yl)glycerol 3-phosphate + CO2 + H2O</text>
        <dbReference type="Rhea" id="RHEA:23476"/>
        <dbReference type="ChEBI" id="CHEBI:15377"/>
        <dbReference type="ChEBI" id="CHEBI:15378"/>
        <dbReference type="ChEBI" id="CHEBI:16526"/>
        <dbReference type="ChEBI" id="CHEBI:58613"/>
        <dbReference type="ChEBI" id="CHEBI:58866"/>
        <dbReference type="EC" id="4.1.1.48"/>
    </reaction>
</comment>
<dbReference type="InterPro" id="IPR045186">
    <property type="entry name" value="Indole-3-glycerol_P_synth"/>
</dbReference>
<dbReference type="InterPro" id="IPR013798">
    <property type="entry name" value="Indole-3-glycerol_P_synth_dom"/>
</dbReference>
<keyword evidence="11" id="KW-1185">Reference proteome</keyword>
<dbReference type="RefSeq" id="WP_027952829.1">
    <property type="nucleotide sequence ID" value="NZ_JADU01000036.1"/>
</dbReference>
<reference evidence="10 11" key="1">
    <citation type="submission" date="2024-09" db="EMBL/GenBank/DDBJ databases">
        <authorList>
            <person name="Sun Q."/>
            <person name="Mori K."/>
        </authorList>
    </citation>
    <scope>NUCLEOTIDE SEQUENCE [LARGE SCALE GENOMIC DNA]</scope>
    <source>
        <strain evidence="10 11">ATCC 51272</strain>
    </source>
</reference>